<sequence length="328" mass="35701">MNSFSYNKVTEVAEAVADLTGHANARFIAGGTNLLDLMKENVARPDHLTDINKLALTAIEETEDGGLSLGALATNADTAWNELVERKYPLLSQAILAGASPQLRNMATNGGNLFQRTRCYYFYDTATACNKREPGSGCSAINGINRIHAILGTSEHCIATHPSDMCVALAALDAKVNVTGPYGDRVIEFRDFHRLPGDTPHLDNNVQDGELVTSIELPPSNFTQHFHYLKVRERQSYAFALVSVAAALELDGNTIKDIRLALGGVAHKPWRDCSCEEAFIGQEATEANFRALAEMILADAKGYGSNTFKIELAKRAIVRAFSEALKNN</sequence>
<dbReference type="InterPro" id="IPR016169">
    <property type="entry name" value="FAD-bd_PCMH_sub2"/>
</dbReference>
<keyword evidence="4" id="KW-1185">Reference proteome</keyword>
<dbReference type="InterPro" id="IPR002346">
    <property type="entry name" value="Mopterin_DH_FAD-bd"/>
</dbReference>
<evidence type="ECO:0000259" key="2">
    <source>
        <dbReference type="PROSITE" id="PS51387"/>
    </source>
</evidence>
<evidence type="ECO:0000313" key="4">
    <source>
        <dbReference type="Proteomes" id="UP000323994"/>
    </source>
</evidence>
<dbReference type="Pfam" id="PF00941">
    <property type="entry name" value="FAD_binding_5"/>
    <property type="match status" value="1"/>
</dbReference>
<dbReference type="InterPro" id="IPR016167">
    <property type="entry name" value="FAD-bd_PCMH_sub1"/>
</dbReference>
<dbReference type="PROSITE" id="PS51387">
    <property type="entry name" value="FAD_PCMH"/>
    <property type="match status" value="1"/>
</dbReference>
<protein>
    <submittedName>
        <fullName evidence="3">Xanthine dehydrogenase family protein subunit M</fullName>
    </submittedName>
</protein>
<organism evidence="3 4">
    <name type="scientific">Dyadobacter flavalbus</name>
    <dbReference type="NCBI Taxonomy" id="2579942"/>
    <lineage>
        <taxon>Bacteria</taxon>
        <taxon>Pseudomonadati</taxon>
        <taxon>Bacteroidota</taxon>
        <taxon>Cytophagia</taxon>
        <taxon>Cytophagales</taxon>
        <taxon>Spirosomataceae</taxon>
        <taxon>Dyadobacter</taxon>
    </lineage>
</organism>
<dbReference type="InterPro" id="IPR051312">
    <property type="entry name" value="Diverse_Substr_Oxidored"/>
</dbReference>
<dbReference type="GO" id="GO:0016491">
    <property type="term" value="F:oxidoreductase activity"/>
    <property type="evidence" value="ECO:0007669"/>
    <property type="project" value="InterPro"/>
</dbReference>
<dbReference type="PANTHER" id="PTHR42659">
    <property type="entry name" value="XANTHINE DEHYDROGENASE SUBUNIT C-RELATED"/>
    <property type="match status" value="1"/>
</dbReference>
<dbReference type="AlphaFoldDB" id="A0A5M8R2T9"/>
<dbReference type="Gene3D" id="3.30.465.10">
    <property type="match status" value="2"/>
</dbReference>
<dbReference type="Proteomes" id="UP000323994">
    <property type="component" value="Unassembled WGS sequence"/>
</dbReference>
<evidence type="ECO:0000256" key="1">
    <source>
        <dbReference type="ARBA" id="ARBA00022827"/>
    </source>
</evidence>
<dbReference type="GO" id="GO:0071949">
    <property type="term" value="F:FAD binding"/>
    <property type="evidence" value="ECO:0007669"/>
    <property type="project" value="InterPro"/>
</dbReference>
<dbReference type="InterPro" id="IPR036683">
    <property type="entry name" value="CO_DH_flav_C_dom_sf"/>
</dbReference>
<dbReference type="PANTHER" id="PTHR42659:SF1">
    <property type="entry name" value="OXIDOREDUCTASE"/>
    <property type="match status" value="1"/>
</dbReference>
<feature type="domain" description="FAD-binding PCMH-type" evidence="2">
    <location>
        <begin position="1"/>
        <end position="222"/>
    </location>
</feature>
<dbReference type="SUPFAM" id="SSF56176">
    <property type="entry name" value="FAD-binding/transporter-associated domain-like"/>
    <property type="match status" value="1"/>
</dbReference>
<accession>A0A5M8R2T9</accession>
<reference evidence="3 4" key="1">
    <citation type="submission" date="2019-05" db="EMBL/GenBank/DDBJ databases">
        <authorList>
            <person name="Qu J.-H."/>
        </authorList>
    </citation>
    <scope>NUCLEOTIDE SEQUENCE [LARGE SCALE GENOMIC DNA]</scope>
    <source>
        <strain evidence="3 4">NS28</strain>
    </source>
</reference>
<dbReference type="OrthoDB" id="9814706at2"/>
<dbReference type="SMART" id="SM01092">
    <property type="entry name" value="CO_deh_flav_C"/>
    <property type="match status" value="1"/>
</dbReference>
<name>A0A5M8R2T9_9BACT</name>
<dbReference type="InterPro" id="IPR036318">
    <property type="entry name" value="FAD-bd_PCMH-like_sf"/>
</dbReference>
<proteinExistence type="predicted"/>
<comment type="caution">
    <text evidence="3">The sequence shown here is derived from an EMBL/GenBank/DDBJ whole genome shotgun (WGS) entry which is preliminary data.</text>
</comment>
<gene>
    <name evidence="3" type="ORF">FEM33_02755</name>
</gene>
<dbReference type="Gene3D" id="3.30.390.50">
    <property type="entry name" value="CO dehydrogenase flavoprotein, C-terminal domain"/>
    <property type="match status" value="1"/>
</dbReference>
<dbReference type="Pfam" id="PF03450">
    <property type="entry name" value="CO_deh_flav_C"/>
    <property type="match status" value="1"/>
</dbReference>
<dbReference type="EMBL" id="VBSN01000019">
    <property type="protein sequence ID" value="KAA6441246.1"/>
    <property type="molecule type" value="Genomic_DNA"/>
</dbReference>
<dbReference type="Gene3D" id="3.30.43.10">
    <property type="entry name" value="Uridine Diphospho-n-acetylenolpyruvylglucosamine Reductase, domain 2"/>
    <property type="match status" value="1"/>
</dbReference>
<dbReference type="InterPro" id="IPR005107">
    <property type="entry name" value="CO_DH_flav_C"/>
</dbReference>
<keyword evidence="1" id="KW-0285">Flavoprotein</keyword>
<keyword evidence="1" id="KW-0274">FAD</keyword>
<dbReference type="SUPFAM" id="SSF55447">
    <property type="entry name" value="CO dehydrogenase flavoprotein C-terminal domain-like"/>
    <property type="match status" value="1"/>
</dbReference>
<dbReference type="InterPro" id="IPR016166">
    <property type="entry name" value="FAD-bd_PCMH"/>
</dbReference>
<dbReference type="RefSeq" id="WP_139010592.1">
    <property type="nucleotide sequence ID" value="NZ_VBSN01000019.1"/>
</dbReference>
<evidence type="ECO:0000313" key="3">
    <source>
        <dbReference type="EMBL" id="KAA6441246.1"/>
    </source>
</evidence>